<evidence type="ECO:0000313" key="2">
    <source>
        <dbReference type="Proteomes" id="UP001172102"/>
    </source>
</evidence>
<dbReference type="Proteomes" id="UP001172102">
    <property type="component" value="Unassembled WGS sequence"/>
</dbReference>
<organism evidence="1 2">
    <name type="scientific">Lasiosphaeris hirsuta</name>
    <dbReference type="NCBI Taxonomy" id="260670"/>
    <lineage>
        <taxon>Eukaryota</taxon>
        <taxon>Fungi</taxon>
        <taxon>Dikarya</taxon>
        <taxon>Ascomycota</taxon>
        <taxon>Pezizomycotina</taxon>
        <taxon>Sordariomycetes</taxon>
        <taxon>Sordariomycetidae</taxon>
        <taxon>Sordariales</taxon>
        <taxon>Lasiosphaeriaceae</taxon>
        <taxon>Lasiosphaeris</taxon>
    </lineage>
</organism>
<protein>
    <submittedName>
        <fullName evidence="1">Uncharacterized protein</fullName>
    </submittedName>
</protein>
<dbReference type="AlphaFoldDB" id="A0AA40AI80"/>
<evidence type="ECO:0000313" key="1">
    <source>
        <dbReference type="EMBL" id="KAK0716292.1"/>
    </source>
</evidence>
<gene>
    <name evidence="1" type="ORF">B0H67DRAFT_260744</name>
</gene>
<comment type="caution">
    <text evidence="1">The sequence shown here is derived from an EMBL/GenBank/DDBJ whole genome shotgun (WGS) entry which is preliminary data.</text>
</comment>
<proteinExistence type="predicted"/>
<reference evidence="1" key="1">
    <citation type="submission" date="2023-06" db="EMBL/GenBank/DDBJ databases">
        <title>Genome-scale phylogeny and comparative genomics of the fungal order Sordariales.</title>
        <authorList>
            <consortium name="Lawrence Berkeley National Laboratory"/>
            <person name="Hensen N."/>
            <person name="Bonometti L."/>
            <person name="Westerberg I."/>
            <person name="Brannstrom I.O."/>
            <person name="Guillou S."/>
            <person name="Cros-Aarteil S."/>
            <person name="Calhoun S."/>
            <person name="Haridas S."/>
            <person name="Kuo A."/>
            <person name="Mondo S."/>
            <person name="Pangilinan J."/>
            <person name="Riley R."/>
            <person name="Labutti K."/>
            <person name="Andreopoulos B."/>
            <person name="Lipzen A."/>
            <person name="Chen C."/>
            <person name="Yanf M."/>
            <person name="Daum C."/>
            <person name="Ng V."/>
            <person name="Clum A."/>
            <person name="Steindorff A."/>
            <person name="Ohm R."/>
            <person name="Martin F."/>
            <person name="Silar P."/>
            <person name="Natvig D."/>
            <person name="Lalanne C."/>
            <person name="Gautier V."/>
            <person name="Ament-Velasquez S.L."/>
            <person name="Kruys A."/>
            <person name="Hutchinson M.I."/>
            <person name="Powell A.J."/>
            <person name="Barry K."/>
            <person name="Miller A.N."/>
            <person name="Grigoriev I.V."/>
            <person name="Debuchy R."/>
            <person name="Gladieux P."/>
            <person name="Thoren M.H."/>
            <person name="Johannesson H."/>
        </authorList>
    </citation>
    <scope>NUCLEOTIDE SEQUENCE</scope>
    <source>
        <strain evidence="1">SMH4607-1</strain>
    </source>
</reference>
<accession>A0AA40AI80</accession>
<name>A0AA40AI80_9PEZI</name>
<sequence>MCTFAPGCGSSDQLIDSLHESVRQLLNQARHDWVQISVLGVAVGSQEPKPNVVVVLRPEGASVARAKIMVKQIVEIQQGLGIDPVLAVEVVTGNLVHRQIDELAASVFPDRPRLGASVGPISLAKFGSLGF</sequence>
<keyword evidence="2" id="KW-1185">Reference proteome</keyword>
<dbReference type="EMBL" id="JAUKUA010000004">
    <property type="protein sequence ID" value="KAK0716292.1"/>
    <property type="molecule type" value="Genomic_DNA"/>
</dbReference>